<evidence type="ECO:0000256" key="1">
    <source>
        <dbReference type="ARBA" id="ARBA00006432"/>
    </source>
</evidence>
<comment type="similarity">
    <text evidence="1">Belongs to the ATP-dependent AMP-binding enzyme family.</text>
</comment>
<dbReference type="NCBIfam" id="NF004837">
    <property type="entry name" value="PRK06187.1"/>
    <property type="match status" value="1"/>
</dbReference>
<evidence type="ECO:0000256" key="2">
    <source>
        <dbReference type="ARBA" id="ARBA00022598"/>
    </source>
</evidence>
<comment type="caution">
    <text evidence="5">The sequence shown here is derived from an EMBL/GenBank/DDBJ whole genome shotgun (WGS) entry which is preliminary data.</text>
</comment>
<dbReference type="GO" id="GO:0016877">
    <property type="term" value="F:ligase activity, forming carbon-sulfur bonds"/>
    <property type="evidence" value="ECO:0007669"/>
    <property type="project" value="UniProtKB-ARBA"/>
</dbReference>
<dbReference type="KEGG" id="src:M271_39850"/>
<dbReference type="Proteomes" id="UP000281594">
    <property type="component" value="Unassembled WGS sequence"/>
</dbReference>
<keyword evidence="2 5" id="KW-0436">Ligase</keyword>
<dbReference type="AlphaFoldDB" id="A0A0A0NQ57"/>
<dbReference type="EMBL" id="QYCY01000001">
    <property type="protein sequence ID" value="RLV77457.1"/>
    <property type="molecule type" value="Genomic_DNA"/>
</dbReference>
<feature type="domain" description="AMP-dependent synthetase/ligase" evidence="3">
    <location>
        <begin position="23"/>
        <end position="397"/>
    </location>
</feature>
<evidence type="ECO:0000259" key="3">
    <source>
        <dbReference type="Pfam" id="PF00501"/>
    </source>
</evidence>
<evidence type="ECO:0000313" key="6">
    <source>
        <dbReference type="Proteomes" id="UP000281594"/>
    </source>
</evidence>
<dbReference type="InterPro" id="IPR000873">
    <property type="entry name" value="AMP-dep_synth/lig_dom"/>
</dbReference>
<organism evidence="5 6">
    <name type="scientific">Streptomyces rapamycinicus (strain ATCC 29253 / DSM 41530 / NRRL 5491 / AYB-994)</name>
    <name type="common">Streptomyces hygroscopicus (strain ATCC 29253)</name>
    <dbReference type="NCBI Taxonomy" id="1343740"/>
    <lineage>
        <taxon>Bacteria</taxon>
        <taxon>Bacillati</taxon>
        <taxon>Actinomycetota</taxon>
        <taxon>Actinomycetes</taxon>
        <taxon>Kitasatosporales</taxon>
        <taxon>Streptomycetaceae</taxon>
        <taxon>Streptomyces</taxon>
        <taxon>Streptomyces violaceusniger group</taxon>
    </lineage>
</organism>
<evidence type="ECO:0000313" key="5">
    <source>
        <dbReference type="EMBL" id="RLV77457.1"/>
    </source>
</evidence>
<dbReference type="Pfam" id="PF13193">
    <property type="entry name" value="AMP-binding_C"/>
    <property type="match status" value="1"/>
</dbReference>
<dbReference type="InterPro" id="IPR020845">
    <property type="entry name" value="AMP-binding_CS"/>
</dbReference>
<dbReference type="InterPro" id="IPR042099">
    <property type="entry name" value="ANL_N_sf"/>
</dbReference>
<dbReference type="eggNOG" id="COG0318">
    <property type="taxonomic scope" value="Bacteria"/>
</dbReference>
<sequence length="544" mass="58708">MHSTMQGVGLQIRRLLEHGSRIHGDSRIVTAGPHGPRSATFAETGRNAARLAHALHSLGVRGGDRVATFMWNNQEHAEVYFAVPAMGAIVHPLNIRLFPEQVEYIADHAQDKVVIVDHTLVGTLASILPGSKAIEHVIVNGPADLSPLDGLGVEVHSYQELTANAPLSYAWPDIDENAPAAMCYTSGTTGGPKGVVYSHRSVYLHALASSLPDAFGLSERDLVLAIVPQFHVMAWGLPYAAFLTGASLAMPDRFLSPEPLAEFIQAVRPNKGAGVPTVWSGLLQYARRQPGTDLSSLQEAVVGGSAMPDSLMRAFAEEHGVTALQAWGMTEMSPLGTIARPPATAHGDTERTYRLTQGRFLAPVEAKIIDNTGAELPWDDASVGELLVRGPWITATYVGDGEPDPDKFDSGWLRTGDVGRISPDGYLTLTDRAKDVIKSGGEWISSVELENHLMGHPAVAEAAVVGVPDDRWGERPLAVVVAAPGHDVTTQELREFLSSHIARWQLPERWAFVTEVPRTSVGKFDKKELRRLHADGLLSVTVQS</sequence>
<dbReference type="PANTHER" id="PTHR43767">
    <property type="entry name" value="LONG-CHAIN-FATTY-ACID--COA LIGASE"/>
    <property type="match status" value="1"/>
</dbReference>
<name>A0A0A0NQ57_STRRN</name>
<dbReference type="PROSITE" id="PS00455">
    <property type="entry name" value="AMP_BINDING"/>
    <property type="match status" value="1"/>
</dbReference>
<protein>
    <submittedName>
        <fullName evidence="5">Long-chain fatty acid--CoA ligase</fullName>
    </submittedName>
</protein>
<accession>A0A0A0NQ57</accession>
<dbReference type="InterPro" id="IPR045851">
    <property type="entry name" value="AMP-bd_C_sf"/>
</dbReference>
<dbReference type="STRING" id="1343740.M271_39850"/>
<dbReference type="Gene3D" id="3.30.300.30">
    <property type="match status" value="1"/>
</dbReference>
<dbReference type="InterPro" id="IPR050237">
    <property type="entry name" value="ATP-dep_AMP-bd_enzyme"/>
</dbReference>
<gene>
    <name evidence="5" type="ORF">D3C57_103770</name>
</gene>
<dbReference type="Pfam" id="PF00501">
    <property type="entry name" value="AMP-binding"/>
    <property type="match status" value="1"/>
</dbReference>
<dbReference type="Gene3D" id="3.40.50.12780">
    <property type="entry name" value="N-terminal domain of ligase-like"/>
    <property type="match status" value="1"/>
</dbReference>
<dbReference type="CDD" id="cd12119">
    <property type="entry name" value="ttLC_FACS_AlkK_like"/>
    <property type="match status" value="1"/>
</dbReference>
<dbReference type="RefSeq" id="WP_020872833.1">
    <property type="nucleotide sequence ID" value="NC_022785.1"/>
</dbReference>
<dbReference type="HOGENOM" id="CLU_000022_59_5_11"/>
<dbReference type="SUPFAM" id="SSF56801">
    <property type="entry name" value="Acetyl-CoA synthetase-like"/>
    <property type="match status" value="1"/>
</dbReference>
<dbReference type="FunFam" id="3.30.300.30:FF:000008">
    <property type="entry name" value="2,3-dihydroxybenzoate-AMP ligase"/>
    <property type="match status" value="1"/>
</dbReference>
<dbReference type="InterPro" id="IPR025110">
    <property type="entry name" value="AMP-bd_C"/>
</dbReference>
<proteinExistence type="inferred from homology"/>
<feature type="domain" description="AMP-binding enzyme C-terminal" evidence="4">
    <location>
        <begin position="448"/>
        <end position="523"/>
    </location>
</feature>
<evidence type="ECO:0000259" key="4">
    <source>
        <dbReference type="Pfam" id="PF13193"/>
    </source>
</evidence>
<dbReference type="PANTHER" id="PTHR43767:SF11">
    <property type="entry name" value="MEDIUM-CHAIN-FATTY-ACID--COA LIGASE"/>
    <property type="match status" value="1"/>
</dbReference>
<reference evidence="5 6" key="1">
    <citation type="journal article" date="2018" name="J. Biol. Chem.">
        <title>Discovery of the actinoplanic acid pathway in Streptomyces rapamycinicus reveals a genetically conserved synergism with rapamycin.</title>
        <authorList>
            <person name="Mrak P."/>
            <person name="Krastel P."/>
            <person name="Pivk Lukancic P."/>
            <person name="Tao J."/>
            <person name="Pistorius D."/>
            <person name="Moore C.M."/>
        </authorList>
    </citation>
    <scope>NUCLEOTIDE SEQUENCE [LARGE SCALE GENOMIC DNA]</scope>
    <source>
        <strain evidence="5 6">NRRL 5491</strain>
    </source>
</reference>